<evidence type="ECO:0000256" key="1">
    <source>
        <dbReference type="ARBA" id="ARBA00005446"/>
    </source>
</evidence>
<dbReference type="InterPro" id="IPR027417">
    <property type="entry name" value="P-loop_NTPase"/>
</dbReference>
<evidence type="ECO:0000313" key="6">
    <source>
        <dbReference type="Proteomes" id="UP001159405"/>
    </source>
</evidence>
<reference evidence="5 6" key="1">
    <citation type="submission" date="2022-05" db="EMBL/GenBank/DDBJ databases">
        <authorList>
            <consortium name="Genoscope - CEA"/>
            <person name="William W."/>
        </authorList>
    </citation>
    <scope>NUCLEOTIDE SEQUENCE [LARGE SCALE GENOMIC DNA]</scope>
</reference>
<dbReference type="Proteomes" id="UP001159405">
    <property type="component" value="Unassembled WGS sequence"/>
</dbReference>
<keyword evidence="3" id="KW-0413">Isomerase</keyword>
<sequence>MPHTPILAMTATATAHYRNEIKRSLGMQNVLNVEANPDRENIFYEVHPQGNRGDEKLITIIEPLALELKEKLLAMPLTIVYSNLETCGECYSYFEQELGPHQFYPAGSPAIFSNRLFAQYHAQYPEEYRDSLVKNLVSGTATARVLFVTVAFGVGIDVPTVERETGRAGRNGSQAISTVYFNSYDISKGKRALELIMRQYVTANSCR</sequence>
<evidence type="ECO:0000256" key="3">
    <source>
        <dbReference type="ARBA" id="ARBA00023235"/>
    </source>
</evidence>
<name>A0ABN8QGP7_9CNID</name>
<evidence type="ECO:0000313" key="5">
    <source>
        <dbReference type="EMBL" id="CAH3162382.1"/>
    </source>
</evidence>
<organism evidence="5 6">
    <name type="scientific">Porites lobata</name>
    <dbReference type="NCBI Taxonomy" id="104759"/>
    <lineage>
        <taxon>Eukaryota</taxon>
        <taxon>Metazoa</taxon>
        <taxon>Cnidaria</taxon>
        <taxon>Anthozoa</taxon>
        <taxon>Hexacorallia</taxon>
        <taxon>Scleractinia</taxon>
        <taxon>Fungiina</taxon>
        <taxon>Poritidae</taxon>
        <taxon>Porites</taxon>
    </lineage>
</organism>
<keyword evidence="2" id="KW-0238">DNA-binding</keyword>
<evidence type="ECO:0008006" key="7">
    <source>
        <dbReference type="Google" id="ProtNLM"/>
    </source>
</evidence>
<dbReference type="Gene3D" id="3.40.50.300">
    <property type="entry name" value="P-loop containing nucleotide triphosphate hydrolases"/>
    <property type="match status" value="1"/>
</dbReference>
<gene>
    <name evidence="5" type="ORF">PLOB_00005256</name>
</gene>
<proteinExistence type="inferred from homology"/>
<accession>A0ABN8QGP7</accession>
<dbReference type="EMBL" id="CALNXK010000123">
    <property type="protein sequence ID" value="CAH3162382.1"/>
    <property type="molecule type" value="Genomic_DNA"/>
</dbReference>
<protein>
    <recommendedName>
        <fullName evidence="7">Helicase C-terminal domain-containing protein</fullName>
    </recommendedName>
</protein>
<comment type="similarity">
    <text evidence="1">Belongs to the helicase family. RecQ subfamily.</text>
</comment>
<dbReference type="PANTHER" id="PTHR13710">
    <property type="entry name" value="DNA HELICASE RECQ FAMILY MEMBER"/>
    <property type="match status" value="1"/>
</dbReference>
<dbReference type="PANTHER" id="PTHR13710:SF153">
    <property type="entry name" value="RECQ-LIKE DNA HELICASE BLM"/>
    <property type="match status" value="1"/>
</dbReference>
<keyword evidence="6" id="KW-1185">Reference proteome</keyword>
<comment type="caution">
    <text evidence="5">The sequence shown here is derived from an EMBL/GenBank/DDBJ whole genome shotgun (WGS) entry which is preliminary data.</text>
</comment>
<dbReference type="SUPFAM" id="SSF52540">
    <property type="entry name" value="P-loop containing nucleoside triphosphate hydrolases"/>
    <property type="match status" value="1"/>
</dbReference>
<evidence type="ECO:0000256" key="4">
    <source>
        <dbReference type="ARBA" id="ARBA00023242"/>
    </source>
</evidence>
<evidence type="ECO:0000256" key="2">
    <source>
        <dbReference type="ARBA" id="ARBA00023125"/>
    </source>
</evidence>
<keyword evidence="4" id="KW-0539">Nucleus</keyword>